<evidence type="ECO:0000256" key="1">
    <source>
        <dbReference type="SAM" id="Phobius"/>
    </source>
</evidence>
<dbReference type="EMBL" id="CAXAMN010004570">
    <property type="protein sequence ID" value="CAK9010124.1"/>
    <property type="molecule type" value="Genomic_DNA"/>
</dbReference>
<feature type="transmembrane region" description="Helical" evidence="1">
    <location>
        <begin position="21"/>
        <end position="39"/>
    </location>
</feature>
<keyword evidence="1" id="KW-0472">Membrane</keyword>
<keyword evidence="3" id="KW-1185">Reference proteome</keyword>
<evidence type="ECO:0000313" key="3">
    <source>
        <dbReference type="Proteomes" id="UP001642484"/>
    </source>
</evidence>
<feature type="transmembrane region" description="Helical" evidence="1">
    <location>
        <begin position="134"/>
        <end position="163"/>
    </location>
</feature>
<dbReference type="Proteomes" id="UP001642484">
    <property type="component" value="Unassembled WGS sequence"/>
</dbReference>
<keyword evidence="1" id="KW-0812">Transmembrane</keyword>
<name>A0ABP0J6W0_9DINO</name>
<protein>
    <submittedName>
        <fullName evidence="2">Uncharacterized protein</fullName>
    </submittedName>
</protein>
<keyword evidence="1" id="KW-1133">Transmembrane helix</keyword>
<reference evidence="2 3" key="1">
    <citation type="submission" date="2024-02" db="EMBL/GenBank/DDBJ databases">
        <authorList>
            <person name="Chen Y."/>
            <person name="Shah S."/>
            <person name="Dougan E. K."/>
            <person name="Thang M."/>
            <person name="Chan C."/>
        </authorList>
    </citation>
    <scope>NUCLEOTIDE SEQUENCE [LARGE SCALE GENOMIC DNA]</scope>
</reference>
<evidence type="ECO:0000313" key="2">
    <source>
        <dbReference type="EMBL" id="CAK9010124.1"/>
    </source>
</evidence>
<comment type="caution">
    <text evidence="2">The sequence shown here is derived from an EMBL/GenBank/DDBJ whole genome shotgun (WGS) entry which is preliminary data.</text>
</comment>
<gene>
    <name evidence="2" type="ORF">CCMP2556_LOCUS9961</name>
</gene>
<accession>A0ABP0J6W0</accession>
<sequence>MFLRAICIGIKNWRRHKTPQVILVFFCVEQWSLAALFWLPKTSVPCNLVLSHLLSAPHPLISRRRMPCNAPNGGGKWMFFLSFCGATGSCTLGSTDECGHGICVPEAAFDDPFFNRCECDYCWSELDCSTNTCVFWMIPAIVIASICCCLASIVLCCCCIGTYQQKSTANSLELQTGIGRPSTEMPSIPVVEATVVEGKANYA</sequence>
<proteinExistence type="predicted"/>
<organism evidence="2 3">
    <name type="scientific">Durusdinium trenchii</name>
    <dbReference type="NCBI Taxonomy" id="1381693"/>
    <lineage>
        <taxon>Eukaryota</taxon>
        <taxon>Sar</taxon>
        <taxon>Alveolata</taxon>
        <taxon>Dinophyceae</taxon>
        <taxon>Suessiales</taxon>
        <taxon>Symbiodiniaceae</taxon>
        <taxon>Durusdinium</taxon>
    </lineage>
</organism>